<evidence type="ECO:0000313" key="2">
    <source>
        <dbReference type="Proteomes" id="UP000237347"/>
    </source>
</evidence>
<dbReference type="AlphaFoldDB" id="A0AAW0KJA6"/>
<keyword evidence="2" id="KW-1185">Reference proteome</keyword>
<reference evidence="1 2" key="1">
    <citation type="journal article" date="2018" name="Sci. Data">
        <title>The draft genome sequence of cork oak.</title>
        <authorList>
            <person name="Ramos A.M."/>
            <person name="Usie A."/>
            <person name="Barbosa P."/>
            <person name="Barros P.M."/>
            <person name="Capote T."/>
            <person name="Chaves I."/>
            <person name="Simoes F."/>
            <person name="Abreu I."/>
            <person name="Carrasquinho I."/>
            <person name="Faro C."/>
            <person name="Guimaraes J.B."/>
            <person name="Mendonca D."/>
            <person name="Nobrega F."/>
            <person name="Rodrigues L."/>
            <person name="Saibo N.J.M."/>
            <person name="Varela M.C."/>
            <person name="Egas C."/>
            <person name="Matos J."/>
            <person name="Miguel C.M."/>
            <person name="Oliveira M.M."/>
            <person name="Ricardo C.P."/>
            <person name="Goncalves S."/>
        </authorList>
    </citation>
    <scope>NUCLEOTIDE SEQUENCE [LARGE SCALE GENOMIC DNA]</scope>
    <source>
        <strain evidence="2">cv. HL8</strain>
    </source>
</reference>
<feature type="non-terminal residue" evidence="1">
    <location>
        <position position="1"/>
    </location>
</feature>
<accession>A0AAW0KJA6</accession>
<dbReference type="EMBL" id="PKMF04000289">
    <property type="protein sequence ID" value="KAK7839197.1"/>
    <property type="molecule type" value="Genomic_DNA"/>
</dbReference>
<evidence type="ECO:0000313" key="1">
    <source>
        <dbReference type="EMBL" id="KAK7839197.1"/>
    </source>
</evidence>
<name>A0AAW0KJA6_QUESU</name>
<dbReference type="Proteomes" id="UP000237347">
    <property type="component" value="Unassembled WGS sequence"/>
</dbReference>
<comment type="caution">
    <text evidence="1">The sequence shown here is derived from an EMBL/GenBank/DDBJ whole genome shotgun (WGS) entry which is preliminary data.</text>
</comment>
<organism evidence="1 2">
    <name type="scientific">Quercus suber</name>
    <name type="common">Cork oak</name>
    <dbReference type="NCBI Taxonomy" id="58331"/>
    <lineage>
        <taxon>Eukaryota</taxon>
        <taxon>Viridiplantae</taxon>
        <taxon>Streptophyta</taxon>
        <taxon>Embryophyta</taxon>
        <taxon>Tracheophyta</taxon>
        <taxon>Spermatophyta</taxon>
        <taxon>Magnoliopsida</taxon>
        <taxon>eudicotyledons</taxon>
        <taxon>Gunneridae</taxon>
        <taxon>Pentapetalae</taxon>
        <taxon>rosids</taxon>
        <taxon>fabids</taxon>
        <taxon>Fagales</taxon>
        <taxon>Fagaceae</taxon>
        <taxon>Quercus</taxon>
    </lineage>
</organism>
<gene>
    <name evidence="1" type="ORF">CFP56_018683</name>
</gene>
<protein>
    <submittedName>
        <fullName evidence="1">Uncharacterized protein</fullName>
    </submittedName>
</protein>
<proteinExistence type="predicted"/>
<sequence length="67" mass="8041">FEAIDTPSFFFDPSYVLYWVLSFQGIKKDKLFLLPSHQHLAQRSSIRFLDIYQVLFVFFLRLGLFSF</sequence>